<evidence type="ECO:0000256" key="3">
    <source>
        <dbReference type="ARBA" id="ARBA00013109"/>
    </source>
</evidence>
<evidence type="ECO:0000256" key="9">
    <source>
        <dbReference type="RuleBase" id="RU366031"/>
    </source>
</evidence>
<dbReference type="InterPro" id="IPR036108">
    <property type="entry name" value="4pyrrol_syn_uPrphyn_synt_sf"/>
</dbReference>
<evidence type="ECO:0000256" key="6">
    <source>
        <dbReference type="ARBA" id="ARBA00037589"/>
    </source>
</evidence>
<dbReference type="PANTHER" id="PTHR38042:SF1">
    <property type="entry name" value="UROPORPHYRINOGEN-III SYNTHASE, CHLOROPLASTIC"/>
    <property type="match status" value="1"/>
</dbReference>
<keyword evidence="12" id="KW-1185">Reference proteome</keyword>
<accession>A0ABX8YYK8</accession>
<evidence type="ECO:0000256" key="7">
    <source>
        <dbReference type="ARBA" id="ARBA00040167"/>
    </source>
</evidence>
<dbReference type="EMBL" id="CP075585">
    <property type="protein sequence ID" value="QZA58404.1"/>
    <property type="molecule type" value="Genomic_DNA"/>
</dbReference>
<keyword evidence="4 9" id="KW-0456">Lyase</keyword>
<evidence type="ECO:0000256" key="4">
    <source>
        <dbReference type="ARBA" id="ARBA00023239"/>
    </source>
</evidence>
<organism evidence="11 12">
    <name type="scientific">Candidatus Rhabdochlamydia porcellionis</name>
    <dbReference type="NCBI Taxonomy" id="225148"/>
    <lineage>
        <taxon>Bacteria</taxon>
        <taxon>Pseudomonadati</taxon>
        <taxon>Chlamydiota</taxon>
        <taxon>Chlamydiia</taxon>
        <taxon>Parachlamydiales</taxon>
        <taxon>Candidatus Rhabdochlamydiaceae</taxon>
        <taxon>Candidatus Rhabdochlamydia</taxon>
    </lineage>
</organism>
<dbReference type="Pfam" id="PF02602">
    <property type="entry name" value="HEM4"/>
    <property type="match status" value="1"/>
</dbReference>
<comment type="function">
    <text evidence="6 9">Catalyzes cyclization of the linear tetrapyrrole, hydroxymethylbilane, to the macrocyclic uroporphyrinogen III.</text>
</comment>
<evidence type="ECO:0000313" key="11">
    <source>
        <dbReference type="EMBL" id="QZA58404.1"/>
    </source>
</evidence>
<evidence type="ECO:0000256" key="2">
    <source>
        <dbReference type="ARBA" id="ARBA00008133"/>
    </source>
</evidence>
<name>A0ABX8YYK8_9BACT</name>
<protein>
    <recommendedName>
        <fullName evidence="7 9">Uroporphyrinogen-III synthase</fullName>
        <ecNumber evidence="3 9">4.2.1.75</ecNumber>
    </recommendedName>
</protein>
<evidence type="ECO:0000256" key="5">
    <source>
        <dbReference type="ARBA" id="ARBA00023244"/>
    </source>
</evidence>
<evidence type="ECO:0000256" key="1">
    <source>
        <dbReference type="ARBA" id="ARBA00004772"/>
    </source>
</evidence>
<evidence type="ECO:0000313" key="12">
    <source>
        <dbReference type="Proteomes" id="UP000822862"/>
    </source>
</evidence>
<dbReference type="Gene3D" id="3.40.50.10090">
    <property type="match status" value="2"/>
</dbReference>
<feature type="domain" description="Tetrapyrrole biosynthesis uroporphyrinogen III synthase" evidence="10">
    <location>
        <begin position="15"/>
        <end position="208"/>
    </location>
</feature>
<reference evidence="11 12" key="1">
    <citation type="submission" date="2021-05" db="EMBL/GenBank/DDBJ databases">
        <title>Ecology and evolution of chlamydial symbionts of arthropods.</title>
        <authorList>
            <person name="Halter T."/>
            <person name="Sixt B.S."/>
            <person name="Toenshoff E.R."/>
            <person name="Koestlbacher S."/>
            <person name="Schulz F."/>
            <person name="Kostanjsek R."/>
            <person name="Collingro A."/>
            <person name="Hendrickx F."/>
            <person name="Horn M."/>
        </authorList>
    </citation>
    <scope>NUCLEOTIDE SEQUENCE [LARGE SCALE GENOMIC DNA]</scope>
    <source>
        <strain evidence="11 12">15C</strain>
    </source>
</reference>
<keyword evidence="5 9" id="KW-0627">Porphyrin biosynthesis</keyword>
<comment type="pathway">
    <text evidence="1 9">Porphyrin-containing compound metabolism; protoporphyrin-IX biosynthesis; coproporphyrinogen-III from 5-aminolevulinate: step 3/4.</text>
</comment>
<dbReference type="PANTHER" id="PTHR38042">
    <property type="entry name" value="UROPORPHYRINOGEN-III SYNTHASE, CHLOROPLASTIC"/>
    <property type="match status" value="1"/>
</dbReference>
<gene>
    <name evidence="11" type="ORF">RHAB15C_0000277</name>
</gene>
<sequence>MKKALYLGTDPSYYKAKGVQIIHYPVIQIVPRIDSCVKAAYSKLSSYTHLLFTSKNTVQVFFQQLNSLGISKEILQPIIIIAIGQITASYIKEYTHCSFVAEEETQEGIVAFLCTQPLEKTHFFFPRSNLSRNVIIDFFQKSNILFQDCFIYNTVTQKNQPIPHLEEIDEIIFTSPSTVKAFLEIFSAIPLDKKLTAIGPITQKALSKIL</sequence>
<dbReference type="CDD" id="cd06578">
    <property type="entry name" value="HemD"/>
    <property type="match status" value="1"/>
</dbReference>
<evidence type="ECO:0000259" key="10">
    <source>
        <dbReference type="Pfam" id="PF02602"/>
    </source>
</evidence>
<dbReference type="InterPro" id="IPR039793">
    <property type="entry name" value="UROS/Hem4"/>
</dbReference>
<dbReference type="InterPro" id="IPR003754">
    <property type="entry name" value="4pyrrol_synth_uPrphyn_synth"/>
</dbReference>
<dbReference type="EC" id="4.2.1.75" evidence="3 9"/>
<dbReference type="SUPFAM" id="SSF69618">
    <property type="entry name" value="HemD-like"/>
    <property type="match status" value="1"/>
</dbReference>
<comment type="catalytic activity">
    <reaction evidence="8 9">
        <text>hydroxymethylbilane = uroporphyrinogen III + H2O</text>
        <dbReference type="Rhea" id="RHEA:18965"/>
        <dbReference type="ChEBI" id="CHEBI:15377"/>
        <dbReference type="ChEBI" id="CHEBI:57308"/>
        <dbReference type="ChEBI" id="CHEBI:57845"/>
        <dbReference type="EC" id="4.2.1.75"/>
    </reaction>
</comment>
<proteinExistence type="inferred from homology"/>
<comment type="similarity">
    <text evidence="2 9">Belongs to the uroporphyrinogen-III synthase family.</text>
</comment>
<evidence type="ECO:0000256" key="8">
    <source>
        <dbReference type="ARBA" id="ARBA00048617"/>
    </source>
</evidence>
<dbReference type="RefSeq" id="WP_194845472.1">
    <property type="nucleotide sequence ID" value="NZ_CP075585.1"/>
</dbReference>
<dbReference type="Proteomes" id="UP000822862">
    <property type="component" value="Chromosome"/>
</dbReference>